<dbReference type="Proteomes" id="UP000482960">
    <property type="component" value="Unassembled WGS sequence"/>
</dbReference>
<dbReference type="GO" id="GO:0003995">
    <property type="term" value="F:acyl-CoA dehydrogenase activity"/>
    <property type="evidence" value="ECO:0007669"/>
    <property type="project" value="TreeGrafter"/>
</dbReference>
<dbReference type="PANTHER" id="PTHR43884:SF20">
    <property type="entry name" value="ACYL-COA DEHYDROGENASE FADE28"/>
    <property type="match status" value="1"/>
</dbReference>
<dbReference type="AlphaFoldDB" id="A0A6V8LNJ8"/>
<dbReference type="Gene3D" id="1.20.140.10">
    <property type="entry name" value="Butyryl-CoA Dehydrogenase, subunit A, domain 3"/>
    <property type="match status" value="1"/>
</dbReference>
<sequence>MDFTPDEAQEAVVRLAADVLEGAGDAPERAWKALAQAGLLALALPPGLGGSGLGVLETSLVLTEVGRRAAAVPALSTLALGVLPVVRWADPAPQLLAGVAAGDTVLTAALREPGDPLPLVPRTTASPLVTGTKVGVPYAEQAHRILVPVTLDSGGTAVAVVDPAAPGLRMHRTPSATGEPEYTVRLDGVQPQLIGGSVADLYRCAIAGACAAGAGALAGALALTAAHVGTREQFGRPLARFQAVAQQIADAYVVSRTMELAALSASWRLGAGLPADDDLAVAAYWLASEAPAAVQACHHLHGGLGLDVTYPLHRHSSTIKDLVRLLGGAEHLLGRVPCSST</sequence>
<keyword evidence="3" id="KW-0285">Flavoprotein</keyword>
<evidence type="ECO:0000259" key="7">
    <source>
        <dbReference type="Pfam" id="PF02771"/>
    </source>
</evidence>
<dbReference type="SUPFAM" id="SSF47203">
    <property type="entry name" value="Acyl-CoA dehydrogenase C-terminal domain-like"/>
    <property type="match status" value="1"/>
</dbReference>
<keyword evidence="4" id="KW-0274">FAD</keyword>
<dbReference type="InterPro" id="IPR009100">
    <property type="entry name" value="AcylCoA_DH/oxidase_NM_dom_sf"/>
</dbReference>
<feature type="domain" description="Acyl-CoA dehydrogenase/oxidase N-terminal" evidence="7">
    <location>
        <begin position="8"/>
        <end position="91"/>
    </location>
</feature>
<reference evidence="8 9" key="2">
    <citation type="submission" date="2020-03" db="EMBL/GenBank/DDBJ databases">
        <authorList>
            <person name="Ichikawa N."/>
            <person name="Kimura A."/>
            <person name="Kitahashi Y."/>
            <person name="Uohara A."/>
        </authorList>
    </citation>
    <scope>NUCLEOTIDE SEQUENCE [LARGE SCALE GENOMIC DNA]</scope>
    <source>
        <strain evidence="8 9">NBRC 108638</strain>
    </source>
</reference>
<dbReference type="PANTHER" id="PTHR43884">
    <property type="entry name" value="ACYL-COA DEHYDROGENASE"/>
    <property type="match status" value="1"/>
</dbReference>
<evidence type="ECO:0000313" key="8">
    <source>
        <dbReference type="EMBL" id="GFJ96438.1"/>
    </source>
</evidence>
<dbReference type="Pfam" id="PF02771">
    <property type="entry name" value="Acyl-CoA_dh_N"/>
    <property type="match status" value="1"/>
</dbReference>
<dbReference type="SUPFAM" id="SSF56645">
    <property type="entry name" value="Acyl-CoA dehydrogenase NM domain-like"/>
    <property type="match status" value="1"/>
</dbReference>
<dbReference type="InterPro" id="IPR046373">
    <property type="entry name" value="Acyl-CoA_Oxase/DH_mid-dom_sf"/>
</dbReference>
<keyword evidence="5" id="KW-0560">Oxidoreductase</keyword>
<dbReference type="Gene3D" id="1.10.540.10">
    <property type="entry name" value="Acyl-CoA dehydrogenase/oxidase, N-terminal domain"/>
    <property type="match status" value="1"/>
</dbReference>
<evidence type="ECO:0000256" key="5">
    <source>
        <dbReference type="ARBA" id="ARBA00023002"/>
    </source>
</evidence>
<reference evidence="8 9" key="1">
    <citation type="submission" date="2020-03" db="EMBL/GenBank/DDBJ databases">
        <title>Whole genome shotgun sequence of Phytohabitans rumicis NBRC 108638.</title>
        <authorList>
            <person name="Komaki H."/>
            <person name="Tamura T."/>
        </authorList>
    </citation>
    <scope>NUCLEOTIDE SEQUENCE [LARGE SCALE GENOMIC DNA]</scope>
    <source>
        <strain evidence="8 9">NBRC 108638</strain>
    </source>
</reference>
<name>A0A6V8LNJ8_9ACTN</name>
<dbReference type="InterPro" id="IPR009075">
    <property type="entry name" value="AcylCo_DH/oxidase_C"/>
</dbReference>
<evidence type="ECO:0000256" key="4">
    <source>
        <dbReference type="ARBA" id="ARBA00022827"/>
    </source>
</evidence>
<gene>
    <name evidence="8" type="ORF">Prum_100800</name>
</gene>
<feature type="domain" description="Acyl-CoA dehydrogenase/oxidase C-terminal" evidence="6">
    <location>
        <begin position="209"/>
        <end position="319"/>
    </location>
</feature>
<protein>
    <submittedName>
        <fullName evidence="8">Acyl-CoA dehydrogenase</fullName>
    </submittedName>
</protein>
<dbReference type="RefSeq" id="WP_173086112.1">
    <property type="nucleotide sequence ID" value="NZ_BAABJB010000037.1"/>
</dbReference>
<comment type="cofactor">
    <cofactor evidence="1">
        <name>FAD</name>
        <dbReference type="ChEBI" id="CHEBI:57692"/>
    </cofactor>
</comment>
<proteinExistence type="inferred from homology"/>
<dbReference type="InterPro" id="IPR037069">
    <property type="entry name" value="AcylCoA_DH/ox_N_sf"/>
</dbReference>
<evidence type="ECO:0000259" key="6">
    <source>
        <dbReference type="Pfam" id="PF00441"/>
    </source>
</evidence>
<evidence type="ECO:0000256" key="1">
    <source>
        <dbReference type="ARBA" id="ARBA00001974"/>
    </source>
</evidence>
<comment type="caution">
    <text evidence="8">The sequence shown here is derived from an EMBL/GenBank/DDBJ whole genome shotgun (WGS) entry which is preliminary data.</text>
</comment>
<dbReference type="EMBL" id="BLPG01000002">
    <property type="protein sequence ID" value="GFJ96438.1"/>
    <property type="molecule type" value="Genomic_DNA"/>
</dbReference>
<keyword evidence="9" id="KW-1185">Reference proteome</keyword>
<evidence type="ECO:0000256" key="2">
    <source>
        <dbReference type="ARBA" id="ARBA00009347"/>
    </source>
</evidence>
<dbReference type="InterPro" id="IPR013786">
    <property type="entry name" value="AcylCoA_DH/ox_N"/>
</dbReference>
<dbReference type="GO" id="GO:0050660">
    <property type="term" value="F:flavin adenine dinucleotide binding"/>
    <property type="evidence" value="ECO:0007669"/>
    <property type="project" value="InterPro"/>
</dbReference>
<evidence type="ECO:0000256" key="3">
    <source>
        <dbReference type="ARBA" id="ARBA00022630"/>
    </source>
</evidence>
<dbReference type="Pfam" id="PF00441">
    <property type="entry name" value="Acyl-CoA_dh_1"/>
    <property type="match status" value="1"/>
</dbReference>
<evidence type="ECO:0000313" key="9">
    <source>
        <dbReference type="Proteomes" id="UP000482960"/>
    </source>
</evidence>
<accession>A0A6V8LNJ8</accession>
<organism evidence="8 9">
    <name type="scientific">Phytohabitans rumicis</name>
    <dbReference type="NCBI Taxonomy" id="1076125"/>
    <lineage>
        <taxon>Bacteria</taxon>
        <taxon>Bacillati</taxon>
        <taxon>Actinomycetota</taxon>
        <taxon>Actinomycetes</taxon>
        <taxon>Micromonosporales</taxon>
        <taxon>Micromonosporaceae</taxon>
    </lineage>
</organism>
<dbReference type="Gene3D" id="2.40.110.10">
    <property type="entry name" value="Butyryl-CoA Dehydrogenase, subunit A, domain 2"/>
    <property type="match status" value="1"/>
</dbReference>
<comment type="similarity">
    <text evidence="2">Belongs to the acyl-CoA dehydrogenase family.</text>
</comment>
<dbReference type="InterPro" id="IPR036250">
    <property type="entry name" value="AcylCo_DH-like_C"/>
</dbReference>